<proteinExistence type="predicted"/>
<dbReference type="Proteomes" id="UP000185639">
    <property type="component" value="Unassembled WGS sequence"/>
</dbReference>
<dbReference type="STRING" id="484498.SAMN05421686_11620"/>
<protein>
    <submittedName>
        <fullName evidence="2">3-oxoacyl-[acyl-carrier-protein] synthase III</fullName>
    </submittedName>
</protein>
<evidence type="ECO:0000313" key="2">
    <source>
        <dbReference type="EMBL" id="SIT19421.1"/>
    </source>
</evidence>
<dbReference type="EMBL" id="FTOH01000016">
    <property type="protein sequence ID" value="SIT19421.1"/>
    <property type="molecule type" value="Genomic_DNA"/>
</dbReference>
<dbReference type="OrthoDB" id="9815506at2"/>
<dbReference type="PANTHER" id="PTHR34069:SF3">
    <property type="entry name" value="ACYL-COA:ACYL-COA ALKYLTRANSFERASE"/>
    <property type="match status" value="1"/>
</dbReference>
<dbReference type="GO" id="GO:0004315">
    <property type="term" value="F:3-oxoacyl-[acyl-carrier-protein] synthase activity"/>
    <property type="evidence" value="ECO:0007669"/>
    <property type="project" value="InterPro"/>
</dbReference>
<dbReference type="RefSeq" id="WP_076518097.1">
    <property type="nucleotide sequence ID" value="NZ_FTOH01000016.1"/>
</dbReference>
<name>A0A1N7Q9B4_9GAMM</name>
<dbReference type="GO" id="GO:0044550">
    <property type="term" value="P:secondary metabolite biosynthetic process"/>
    <property type="evidence" value="ECO:0007669"/>
    <property type="project" value="TreeGrafter"/>
</dbReference>
<gene>
    <name evidence="2" type="ORF">SAMN05421686_11620</name>
</gene>
<accession>A0A1N7Q9B4</accession>
<dbReference type="Pfam" id="PF08545">
    <property type="entry name" value="ACP_syn_III"/>
    <property type="match status" value="1"/>
</dbReference>
<dbReference type="SUPFAM" id="SSF53901">
    <property type="entry name" value="Thiolase-like"/>
    <property type="match status" value="1"/>
</dbReference>
<dbReference type="GO" id="GO:0006633">
    <property type="term" value="P:fatty acid biosynthetic process"/>
    <property type="evidence" value="ECO:0007669"/>
    <property type="project" value="InterPro"/>
</dbReference>
<dbReference type="Gene3D" id="3.40.47.10">
    <property type="match status" value="2"/>
</dbReference>
<reference evidence="3" key="1">
    <citation type="submission" date="2017-01" db="EMBL/GenBank/DDBJ databases">
        <authorList>
            <person name="Varghese N."/>
            <person name="Submissions S."/>
        </authorList>
    </citation>
    <scope>NUCLEOTIDE SEQUENCE [LARGE SCALE GENOMIC DNA]</scope>
    <source>
        <strain evidence="3">DSM 24913</strain>
    </source>
</reference>
<keyword evidence="3" id="KW-1185">Reference proteome</keyword>
<dbReference type="AlphaFoldDB" id="A0A1N7Q9B4"/>
<evidence type="ECO:0000313" key="3">
    <source>
        <dbReference type="Proteomes" id="UP000185639"/>
    </source>
</evidence>
<dbReference type="PANTHER" id="PTHR34069">
    <property type="entry name" value="3-OXOACYL-[ACYL-CARRIER-PROTEIN] SYNTHASE 3"/>
    <property type="match status" value="1"/>
</dbReference>
<dbReference type="InterPro" id="IPR016039">
    <property type="entry name" value="Thiolase-like"/>
</dbReference>
<evidence type="ECO:0000259" key="1">
    <source>
        <dbReference type="Pfam" id="PF08545"/>
    </source>
</evidence>
<organism evidence="2 3">
    <name type="scientific">Thalassolituus maritimus</name>
    <dbReference type="NCBI Taxonomy" id="484498"/>
    <lineage>
        <taxon>Bacteria</taxon>
        <taxon>Pseudomonadati</taxon>
        <taxon>Pseudomonadota</taxon>
        <taxon>Gammaproteobacteria</taxon>
        <taxon>Oceanospirillales</taxon>
        <taxon>Oceanospirillaceae</taxon>
        <taxon>Thalassolituus</taxon>
    </lineage>
</organism>
<dbReference type="InterPro" id="IPR013751">
    <property type="entry name" value="ACP_syn_III_N"/>
</dbReference>
<sequence>MINISCINYTLGDSKPITEIPELAGDDEGAKFLLDRGFKNFRSYDGEPWQVGVDAAKKTLEEAKFSPADIDQVVYASISSKNPMIGDLGVGLFANAMNMLETPIAGVCFGECTNSMLGLEYATMLVETGRARNVLLVSTDVACSKEQRMTSGYTICSDGAAACIVSNERHGEGYSFELVKFQKAYHHLSRAGLSNPGQAFRDIAKAASFCKSTVTKEFTGKISKWIPNTGNTEVAGAFASVLGIPLKDYYLDNLADYAHLFSTDQLVNLIDWASRSNIADGEYGCGIATGLSGSCSALWRVRC</sequence>
<feature type="domain" description="Beta-ketoacyl-[acyl-carrier-protein] synthase III N-terminal" evidence="1">
    <location>
        <begin position="111"/>
        <end position="172"/>
    </location>
</feature>